<dbReference type="Pfam" id="PF13419">
    <property type="entry name" value="HAD_2"/>
    <property type="match status" value="1"/>
</dbReference>
<dbReference type="AlphaFoldDB" id="A0A1I1LT71"/>
<sequence>MINWIIFDVDGTLIETALSNTLALQDTMKALHGKEYSEEELRKLMGIPGDEALRKIGIKEENITSTWIFWENKVKNYLNYNYVFEGVKDMLYSLNKKYSLAIVTSKTHTQLNNDLKDTGILDYFNIWICKEDTEKHKPNPDPLIKVMEKAHINPEEAIYLGDALVDYESAKSAGMRFAHCRYSEKTDDINCKLIFNKPIEITNYFIK</sequence>
<dbReference type="RefSeq" id="WP_090090528.1">
    <property type="nucleotide sequence ID" value="NZ_FOMG01000009.1"/>
</dbReference>
<proteinExistence type="predicted"/>
<dbReference type="PANTHER" id="PTHR43434">
    <property type="entry name" value="PHOSPHOGLYCOLATE PHOSPHATASE"/>
    <property type="match status" value="1"/>
</dbReference>
<name>A0A1I1LT71_9CLOT</name>
<dbReference type="Gene3D" id="3.40.50.1000">
    <property type="entry name" value="HAD superfamily/HAD-like"/>
    <property type="match status" value="1"/>
</dbReference>
<gene>
    <name evidence="1" type="ORF">SAMN05421842_10926</name>
</gene>
<dbReference type="STRING" id="119641.SAMN05421842_10926"/>
<dbReference type="GO" id="GO:0006281">
    <property type="term" value="P:DNA repair"/>
    <property type="evidence" value="ECO:0007669"/>
    <property type="project" value="TreeGrafter"/>
</dbReference>
<dbReference type="InterPro" id="IPR036412">
    <property type="entry name" value="HAD-like_sf"/>
</dbReference>
<dbReference type="SFLD" id="SFLDS00003">
    <property type="entry name" value="Haloacid_Dehalogenase"/>
    <property type="match status" value="1"/>
</dbReference>
<reference evidence="1 2" key="1">
    <citation type="submission" date="2016-10" db="EMBL/GenBank/DDBJ databases">
        <authorList>
            <person name="de Groot N.N."/>
        </authorList>
    </citation>
    <scope>NUCLEOTIDE SEQUENCE [LARGE SCALE GENOMIC DNA]</scope>
    <source>
        <strain evidence="1 2">DSM 12992</strain>
    </source>
</reference>
<dbReference type="NCBIfam" id="TIGR01549">
    <property type="entry name" value="HAD-SF-IA-v1"/>
    <property type="match status" value="1"/>
</dbReference>
<protein>
    <submittedName>
        <fullName evidence="1">Haloacid dehalogenase superfamily, subfamily IA, variant 3 with third motif having DD or ED/haloacid dehalogenase superfamily, subfamily IA, variant 1 with third motif having Dx(3-4)D or Dx(3-4)E</fullName>
    </submittedName>
</protein>
<dbReference type="InterPro" id="IPR041492">
    <property type="entry name" value="HAD_2"/>
</dbReference>
<dbReference type="GO" id="GO:0008967">
    <property type="term" value="F:phosphoglycolate phosphatase activity"/>
    <property type="evidence" value="ECO:0007669"/>
    <property type="project" value="TreeGrafter"/>
</dbReference>
<evidence type="ECO:0000313" key="2">
    <source>
        <dbReference type="Proteomes" id="UP000199263"/>
    </source>
</evidence>
<dbReference type="Gene3D" id="1.10.150.240">
    <property type="entry name" value="Putative phosphatase, domain 2"/>
    <property type="match status" value="1"/>
</dbReference>
<dbReference type="PANTHER" id="PTHR43434:SF1">
    <property type="entry name" value="PHOSPHOGLYCOLATE PHOSPHATASE"/>
    <property type="match status" value="1"/>
</dbReference>
<dbReference type="SUPFAM" id="SSF56784">
    <property type="entry name" value="HAD-like"/>
    <property type="match status" value="1"/>
</dbReference>
<dbReference type="InterPro" id="IPR006439">
    <property type="entry name" value="HAD-SF_hydro_IA"/>
</dbReference>
<dbReference type="Proteomes" id="UP000199263">
    <property type="component" value="Unassembled WGS sequence"/>
</dbReference>
<keyword evidence="2" id="KW-1185">Reference proteome</keyword>
<dbReference type="InterPro" id="IPR050155">
    <property type="entry name" value="HAD-like_hydrolase_sf"/>
</dbReference>
<dbReference type="EMBL" id="FOMG01000009">
    <property type="protein sequence ID" value="SFC76334.1"/>
    <property type="molecule type" value="Genomic_DNA"/>
</dbReference>
<evidence type="ECO:0000313" key="1">
    <source>
        <dbReference type="EMBL" id="SFC76334.1"/>
    </source>
</evidence>
<organism evidence="1 2">
    <name type="scientific">Clostridium uliginosum</name>
    <dbReference type="NCBI Taxonomy" id="119641"/>
    <lineage>
        <taxon>Bacteria</taxon>
        <taxon>Bacillati</taxon>
        <taxon>Bacillota</taxon>
        <taxon>Clostridia</taxon>
        <taxon>Eubacteriales</taxon>
        <taxon>Clostridiaceae</taxon>
        <taxon>Clostridium</taxon>
    </lineage>
</organism>
<accession>A0A1I1LT71</accession>
<dbReference type="InterPro" id="IPR023198">
    <property type="entry name" value="PGP-like_dom2"/>
</dbReference>
<dbReference type="InterPro" id="IPR023214">
    <property type="entry name" value="HAD_sf"/>
</dbReference>
<dbReference type="NCBIfam" id="TIGR01509">
    <property type="entry name" value="HAD-SF-IA-v3"/>
    <property type="match status" value="1"/>
</dbReference>
<dbReference type="SFLD" id="SFLDG01129">
    <property type="entry name" value="C1.5:_HAD__Beta-PGM__Phosphata"/>
    <property type="match status" value="1"/>
</dbReference>
<dbReference type="OrthoDB" id="9807630at2"/>